<evidence type="ECO:0000256" key="9">
    <source>
        <dbReference type="ARBA" id="ARBA00023224"/>
    </source>
</evidence>
<evidence type="ECO:0000256" key="6">
    <source>
        <dbReference type="ARBA" id="ARBA00023136"/>
    </source>
</evidence>
<dbReference type="PRINTS" id="PR00237">
    <property type="entry name" value="GPCRRHODOPSN"/>
</dbReference>
<dbReference type="GO" id="GO:0004930">
    <property type="term" value="F:G protein-coupled receptor activity"/>
    <property type="evidence" value="ECO:0007669"/>
    <property type="project" value="UniProtKB-KW"/>
</dbReference>
<dbReference type="EMBL" id="RCHS01000065">
    <property type="protein sequence ID" value="RMX61280.1"/>
    <property type="molecule type" value="Genomic_DNA"/>
</dbReference>
<gene>
    <name evidence="12" type="ORF">pdam_00007361</name>
</gene>
<keyword evidence="9" id="KW-0807">Transducer</keyword>
<comment type="subcellular location">
    <subcellularLocation>
        <location evidence="1">Cell membrane</location>
        <topology evidence="1">Multi-pass membrane protein</topology>
    </subcellularLocation>
</comment>
<evidence type="ECO:0000256" key="3">
    <source>
        <dbReference type="ARBA" id="ARBA00022692"/>
    </source>
</evidence>
<feature type="transmembrane region" description="Helical" evidence="10">
    <location>
        <begin position="135"/>
        <end position="158"/>
    </location>
</feature>
<feature type="transmembrane region" description="Helical" evidence="10">
    <location>
        <begin position="210"/>
        <end position="229"/>
    </location>
</feature>
<dbReference type="Pfam" id="PF00001">
    <property type="entry name" value="7tm_1"/>
    <property type="match status" value="1"/>
</dbReference>
<feature type="transmembrane region" description="Helical" evidence="10">
    <location>
        <begin position="59"/>
        <end position="81"/>
    </location>
</feature>
<feature type="transmembrane region" description="Helical" evidence="10">
    <location>
        <begin position="170"/>
        <end position="190"/>
    </location>
</feature>
<keyword evidence="8" id="KW-0325">Glycoprotein</keyword>
<dbReference type="PANTHER" id="PTHR24246">
    <property type="entry name" value="OLFACTORY RECEPTOR AND ADENOSINE RECEPTOR"/>
    <property type="match status" value="1"/>
</dbReference>
<evidence type="ECO:0000256" key="2">
    <source>
        <dbReference type="ARBA" id="ARBA00022475"/>
    </source>
</evidence>
<keyword evidence="13" id="KW-1185">Reference proteome</keyword>
<dbReference type="OrthoDB" id="10071887at2759"/>
<evidence type="ECO:0000256" key="1">
    <source>
        <dbReference type="ARBA" id="ARBA00004651"/>
    </source>
</evidence>
<accession>A0A3M6V5X9</accession>
<evidence type="ECO:0000259" key="11">
    <source>
        <dbReference type="PROSITE" id="PS50262"/>
    </source>
</evidence>
<comment type="caution">
    <text evidence="12">The sequence shown here is derived from an EMBL/GenBank/DDBJ whole genome shotgun (WGS) entry which is preliminary data.</text>
</comment>
<keyword evidence="5" id="KW-0297">G-protein coupled receptor</keyword>
<dbReference type="SMART" id="SM01381">
    <property type="entry name" value="7TM_GPCR_Srsx"/>
    <property type="match status" value="1"/>
</dbReference>
<reference evidence="12 13" key="1">
    <citation type="journal article" date="2018" name="Sci. Rep.">
        <title>Comparative analysis of the Pocillopora damicornis genome highlights role of immune system in coral evolution.</title>
        <authorList>
            <person name="Cunning R."/>
            <person name="Bay R.A."/>
            <person name="Gillette P."/>
            <person name="Baker A.C."/>
            <person name="Traylor-Knowles N."/>
        </authorList>
    </citation>
    <scope>NUCLEOTIDE SEQUENCE [LARGE SCALE GENOMIC DNA]</scope>
    <source>
        <strain evidence="12">RSMAS</strain>
        <tissue evidence="12">Whole animal</tissue>
    </source>
</reference>
<dbReference type="Proteomes" id="UP000275408">
    <property type="component" value="Unassembled WGS sequence"/>
</dbReference>
<name>A0A3M6V5X9_POCDA</name>
<keyword evidence="2" id="KW-1003">Cell membrane</keyword>
<feature type="transmembrane region" description="Helical" evidence="10">
    <location>
        <begin position="93"/>
        <end position="115"/>
    </location>
</feature>
<feature type="transmembrane region" description="Helical" evidence="10">
    <location>
        <begin position="22"/>
        <end position="47"/>
    </location>
</feature>
<evidence type="ECO:0000313" key="13">
    <source>
        <dbReference type="Proteomes" id="UP000275408"/>
    </source>
</evidence>
<sequence length="333" mass="37657">MQNSTVKSSDDDISQSTRKIEVATWCTVFAIEAFVTVIGNLLIVIIFARDYRLRKPSSYLIISLALADLCIGLIVLPLWIYQVTGLGELWQTITFLTLDMFASVASISNLAAISLERLYATMLPWRHRATPKPQVLFFIASIWTLSAVITSSYAVALFAYSSPLGSLFPWLPYICLLLLVICGSYSALFVKMRRTDRRRSDRERKLTVTLFMATVFSIVAYLPMVVLGVKYFALNRKTNNLFLNIMSFFNFGNSLVNPFLYAFRMPDFRKAVCSLFGIYHQDQQTRQSHETIAHLSERAPPSFALRELSTAVSSRISPVARLPEAVDKLSELK</sequence>
<evidence type="ECO:0000313" key="12">
    <source>
        <dbReference type="EMBL" id="RMX61280.1"/>
    </source>
</evidence>
<dbReference type="SUPFAM" id="SSF81321">
    <property type="entry name" value="Family A G protein-coupled receptor-like"/>
    <property type="match status" value="1"/>
</dbReference>
<feature type="domain" description="G-protein coupled receptors family 1 profile" evidence="11">
    <location>
        <begin position="39"/>
        <end position="261"/>
    </location>
</feature>
<dbReference type="InterPro" id="IPR000276">
    <property type="entry name" value="GPCR_Rhodpsn"/>
</dbReference>
<dbReference type="PROSITE" id="PS50262">
    <property type="entry name" value="G_PROTEIN_RECEP_F1_2"/>
    <property type="match status" value="1"/>
</dbReference>
<dbReference type="PANTHER" id="PTHR24246:SF27">
    <property type="entry name" value="ADENOSINE RECEPTOR, ISOFORM A"/>
    <property type="match status" value="1"/>
</dbReference>
<keyword evidence="4 10" id="KW-1133">Transmembrane helix</keyword>
<organism evidence="12 13">
    <name type="scientific">Pocillopora damicornis</name>
    <name type="common">Cauliflower coral</name>
    <name type="synonym">Millepora damicornis</name>
    <dbReference type="NCBI Taxonomy" id="46731"/>
    <lineage>
        <taxon>Eukaryota</taxon>
        <taxon>Metazoa</taxon>
        <taxon>Cnidaria</taxon>
        <taxon>Anthozoa</taxon>
        <taxon>Hexacorallia</taxon>
        <taxon>Scleractinia</taxon>
        <taxon>Astrocoeniina</taxon>
        <taxon>Pocilloporidae</taxon>
        <taxon>Pocillopora</taxon>
    </lineage>
</organism>
<dbReference type="OMA" id="XNSSNIT"/>
<keyword evidence="6 10" id="KW-0472">Membrane</keyword>
<evidence type="ECO:0000256" key="10">
    <source>
        <dbReference type="SAM" id="Phobius"/>
    </source>
</evidence>
<evidence type="ECO:0000256" key="5">
    <source>
        <dbReference type="ARBA" id="ARBA00023040"/>
    </source>
</evidence>
<dbReference type="AlphaFoldDB" id="A0A3M6V5X9"/>
<dbReference type="Gene3D" id="1.20.1070.10">
    <property type="entry name" value="Rhodopsin 7-helix transmembrane proteins"/>
    <property type="match status" value="1"/>
</dbReference>
<dbReference type="STRING" id="46731.A0A3M6V5X9"/>
<proteinExistence type="predicted"/>
<feature type="transmembrane region" description="Helical" evidence="10">
    <location>
        <begin position="241"/>
        <end position="263"/>
    </location>
</feature>
<evidence type="ECO:0000256" key="8">
    <source>
        <dbReference type="ARBA" id="ARBA00023180"/>
    </source>
</evidence>
<dbReference type="GO" id="GO:0005886">
    <property type="term" value="C:plasma membrane"/>
    <property type="evidence" value="ECO:0007669"/>
    <property type="project" value="UniProtKB-SubCell"/>
</dbReference>
<dbReference type="InterPro" id="IPR017452">
    <property type="entry name" value="GPCR_Rhodpsn_7TM"/>
</dbReference>
<evidence type="ECO:0000256" key="4">
    <source>
        <dbReference type="ARBA" id="ARBA00022989"/>
    </source>
</evidence>
<keyword evidence="7" id="KW-0675">Receptor</keyword>
<protein>
    <recommendedName>
        <fullName evidence="11">G-protein coupled receptors family 1 profile domain-containing protein</fullName>
    </recommendedName>
</protein>
<keyword evidence="3 10" id="KW-0812">Transmembrane</keyword>
<evidence type="ECO:0000256" key="7">
    <source>
        <dbReference type="ARBA" id="ARBA00023170"/>
    </source>
</evidence>